<dbReference type="EMBL" id="ML208281">
    <property type="protein sequence ID" value="TFK72815.1"/>
    <property type="molecule type" value="Genomic_DNA"/>
</dbReference>
<organism evidence="1 2">
    <name type="scientific">Pluteus cervinus</name>
    <dbReference type="NCBI Taxonomy" id="181527"/>
    <lineage>
        <taxon>Eukaryota</taxon>
        <taxon>Fungi</taxon>
        <taxon>Dikarya</taxon>
        <taxon>Basidiomycota</taxon>
        <taxon>Agaricomycotina</taxon>
        <taxon>Agaricomycetes</taxon>
        <taxon>Agaricomycetidae</taxon>
        <taxon>Agaricales</taxon>
        <taxon>Pluteineae</taxon>
        <taxon>Pluteaceae</taxon>
        <taxon>Pluteus</taxon>
    </lineage>
</organism>
<dbReference type="Proteomes" id="UP000308600">
    <property type="component" value="Unassembled WGS sequence"/>
</dbReference>
<sequence>MPPRRTTCRKSVRGKPRVPAEPPPPPVIVAESSTMNTQNRTPTPAPPVVISESSTLTEVAESTAQLESDGDLVPLPLPKSGDDPLTSTDFPNLYPKPKPASASTSFPTHYSHREAVMKWRAEFAEDNERKQESLVQDAKFEIDNYRTLLDAVGVKRFIDRPLTPTPSPNTPRLSLREAMQLHMTDDGKRTYAKIRQDGRNYAKEHFDPKLPYQGQSNKTIGGFYIEMENRHPYLSSEFFRPDNSWAMECLAFYALVHLQRAHGIFMTVEETHSKSKGKKRAREPEDPVESEPGPSKRRQMPATIEDIEQFDGEDDDFEEGGDDVEDKEEEGVQDEVGGDNEEEKASQGV</sequence>
<gene>
    <name evidence="1" type="ORF">BDN72DRAFT_894458</name>
</gene>
<accession>A0ACD3B4R7</accession>
<evidence type="ECO:0000313" key="1">
    <source>
        <dbReference type="EMBL" id="TFK72815.1"/>
    </source>
</evidence>
<proteinExistence type="predicted"/>
<keyword evidence="2" id="KW-1185">Reference proteome</keyword>
<evidence type="ECO:0000313" key="2">
    <source>
        <dbReference type="Proteomes" id="UP000308600"/>
    </source>
</evidence>
<protein>
    <submittedName>
        <fullName evidence="1">Uncharacterized protein</fullName>
    </submittedName>
</protein>
<name>A0ACD3B4R7_9AGAR</name>
<reference evidence="1 2" key="1">
    <citation type="journal article" date="2019" name="Nat. Ecol. Evol.">
        <title>Megaphylogeny resolves global patterns of mushroom evolution.</title>
        <authorList>
            <person name="Varga T."/>
            <person name="Krizsan K."/>
            <person name="Foldi C."/>
            <person name="Dima B."/>
            <person name="Sanchez-Garcia M."/>
            <person name="Sanchez-Ramirez S."/>
            <person name="Szollosi G.J."/>
            <person name="Szarkandi J.G."/>
            <person name="Papp V."/>
            <person name="Albert L."/>
            <person name="Andreopoulos W."/>
            <person name="Angelini C."/>
            <person name="Antonin V."/>
            <person name="Barry K.W."/>
            <person name="Bougher N.L."/>
            <person name="Buchanan P."/>
            <person name="Buyck B."/>
            <person name="Bense V."/>
            <person name="Catcheside P."/>
            <person name="Chovatia M."/>
            <person name="Cooper J."/>
            <person name="Damon W."/>
            <person name="Desjardin D."/>
            <person name="Finy P."/>
            <person name="Geml J."/>
            <person name="Haridas S."/>
            <person name="Hughes K."/>
            <person name="Justo A."/>
            <person name="Karasinski D."/>
            <person name="Kautmanova I."/>
            <person name="Kiss B."/>
            <person name="Kocsube S."/>
            <person name="Kotiranta H."/>
            <person name="LaButti K.M."/>
            <person name="Lechner B.E."/>
            <person name="Liimatainen K."/>
            <person name="Lipzen A."/>
            <person name="Lukacs Z."/>
            <person name="Mihaltcheva S."/>
            <person name="Morgado L.N."/>
            <person name="Niskanen T."/>
            <person name="Noordeloos M.E."/>
            <person name="Ohm R.A."/>
            <person name="Ortiz-Santana B."/>
            <person name="Ovrebo C."/>
            <person name="Racz N."/>
            <person name="Riley R."/>
            <person name="Savchenko A."/>
            <person name="Shiryaev A."/>
            <person name="Soop K."/>
            <person name="Spirin V."/>
            <person name="Szebenyi C."/>
            <person name="Tomsovsky M."/>
            <person name="Tulloss R.E."/>
            <person name="Uehling J."/>
            <person name="Grigoriev I.V."/>
            <person name="Vagvolgyi C."/>
            <person name="Papp T."/>
            <person name="Martin F.M."/>
            <person name="Miettinen O."/>
            <person name="Hibbett D.S."/>
            <person name="Nagy L.G."/>
        </authorList>
    </citation>
    <scope>NUCLEOTIDE SEQUENCE [LARGE SCALE GENOMIC DNA]</scope>
    <source>
        <strain evidence="1 2">NL-1719</strain>
    </source>
</reference>